<protein>
    <submittedName>
        <fullName evidence="1">Uncharacterized protein</fullName>
    </submittedName>
</protein>
<organism evidence="1 2">
    <name type="scientific">Datura stramonium</name>
    <name type="common">Jimsonweed</name>
    <name type="synonym">Common thornapple</name>
    <dbReference type="NCBI Taxonomy" id="4076"/>
    <lineage>
        <taxon>Eukaryota</taxon>
        <taxon>Viridiplantae</taxon>
        <taxon>Streptophyta</taxon>
        <taxon>Embryophyta</taxon>
        <taxon>Tracheophyta</taxon>
        <taxon>Spermatophyta</taxon>
        <taxon>Magnoliopsida</taxon>
        <taxon>eudicotyledons</taxon>
        <taxon>Gunneridae</taxon>
        <taxon>Pentapetalae</taxon>
        <taxon>asterids</taxon>
        <taxon>lamiids</taxon>
        <taxon>Solanales</taxon>
        <taxon>Solanaceae</taxon>
        <taxon>Solanoideae</taxon>
        <taxon>Datureae</taxon>
        <taxon>Datura</taxon>
    </lineage>
</organism>
<dbReference type="Proteomes" id="UP000823775">
    <property type="component" value="Unassembled WGS sequence"/>
</dbReference>
<evidence type="ECO:0000313" key="1">
    <source>
        <dbReference type="EMBL" id="MCE5167692.1"/>
    </source>
</evidence>
<feature type="non-terminal residue" evidence="1">
    <location>
        <position position="55"/>
    </location>
</feature>
<reference evidence="1 2" key="1">
    <citation type="journal article" date="2021" name="BMC Genomics">
        <title>Datura genome reveals duplications of psychoactive alkaloid biosynthetic genes and high mutation rate following tissue culture.</title>
        <authorList>
            <person name="Rajewski A."/>
            <person name="Carter-House D."/>
            <person name="Stajich J."/>
            <person name="Litt A."/>
        </authorList>
    </citation>
    <scope>NUCLEOTIDE SEQUENCE [LARGE SCALE GENOMIC DNA]</scope>
    <source>
        <strain evidence="1">AR-01</strain>
    </source>
</reference>
<name>A0ABS8YC95_DATST</name>
<dbReference type="EMBL" id="JACEIK010211505">
    <property type="protein sequence ID" value="MCE5167692.1"/>
    <property type="molecule type" value="Genomic_DNA"/>
</dbReference>
<accession>A0ABS8YC95</accession>
<gene>
    <name evidence="1" type="ORF">HAX54_017102</name>
</gene>
<sequence length="55" mass="6223">MEVRPWVLFPVEGGGVQRFVWTAFRWFSDEKRGRRRDGGLAGCWQGFGGSSGSCR</sequence>
<comment type="caution">
    <text evidence="1">The sequence shown here is derived from an EMBL/GenBank/DDBJ whole genome shotgun (WGS) entry which is preliminary data.</text>
</comment>
<evidence type="ECO:0000313" key="2">
    <source>
        <dbReference type="Proteomes" id="UP000823775"/>
    </source>
</evidence>
<keyword evidence="2" id="KW-1185">Reference proteome</keyword>
<proteinExistence type="predicted"/>